<dbReference type="Proteomes" id="UP000002258">
    <property type="component" value="Chromosome 2"/>
</dbReference>
<dbReference type="Pfam" id="PF25381">
    <property type="entry name" value="PH_26"/>
    <property type="match status" value="2"/>
</dbReference>
<dbReference type="FunCoup" id="A3LNC0">
    <property type="interactions" value="37"/>
</dbReference>
<organism evidence="3 4">
    <name type="scientific">Scheffersomyces stipitis (strain ATCC 58785 / CBS 6054 / NBRC 10063 / NRRL Y-11545)</name>
    <name type="common">Yeast</name>
    <name type="synonym">Pichia stipitis</name>
    <dbReference type="NCBI Taxonomy" id="322104"/>
    <lineage>
        <taxon>Eukaryota</taxon>
        <taxon>Fungi</taxon>
        <taxon>Dikarya</taxon>
        <taxon>Ascomycota</taxon>
        <taxon>Saccharomycotina</taxon>
        <taxon>Pichiomycetes</taxon>
        <taxon>Debaryomycetaceae</taxon>
        <taxon>Scheffersomyces</taxon>
    </lineage>
</organism>
<dbReference type="OrthoDB" id="5563754at2759"/>
<dbReference type="RefSeq" id="XP_001382333.2">
    <property type="nucleotide sequence ID" value="XM_001382296.1"/>
</dbReference>
<dbReference type="EMBL" id="CP000496">
    <property type="protein sequence ID" value="ABN64304.2"/>
    <property type="molecule type" value="Genomic_DNA"/>
</dbReference>
<dbReference type="STRING" id="322104.A3LNC0"/>
<protein>
    <recommendedName>
        <fullName evidence="2">Skg3/CAF120-like PH-like domain-containing protein</fullName>
    </recommendedName>
</protein>
<gene>
    <name evidence="3" type="ORF">PICST_55521</name>
</gene>
<feature type="compositionally biased region" description="Low complexity" evidence="1">
    <location>
        <begin position="400"/>
        <end position="412"/>
    </location>
</feature>
<name>A3LNC0_PICST</name>
<dbReference type="InterPro" id="IPR058155">
    <property type="entry name" value="Skg3/CAF120-like_PH"/>
</dbReference>
<dbReference type="AlphaFoldDB" id="A3LNC0"/>
<evidence type="ECO:0000313" key="4">
    <source>
        <dbReference type="Proteomes" id="UP000002258"/>
    </source>
</evidence>
<feature type="region of interest" description="Disordered" evidence="1">
    <location>
        <begin position="1"/>
        <end position="27"/>
    </location>
</feature>
<feature type="region of interest" description="Disordered" evidence="1">
    <location>
        <begin position="374"/>
        <end position="421"/>
    </location>
</feature>
<evidence type="ECO:0000313" key="3">
    <source>
        <dbReference type="EMBL" id="ABN64304.2"/>
    </source>
</evidence>
<feature type="region of interest" description="Disordered" evidence="1">
    <location>
        <begin position="346"/>
        <end position="365"/>
    </location>
</feature>
<evidence type="ECO:0000259" key="2">
    <source>
        <dbReference type="Pfam" id="PF25381"/>
    </source>
</evidence>
<dbReference type="OMA" id="GRIEFYP"/>
<sequence>MTSPDASSSIYSGNGHRRTLSDRTKATPASFVRHSRIYSSDGPNLGSPNASVGSLNGRSLLLQNKVQTQDLPPELSPIVNLINAQRLRTYAIGSFQIPAVYENETAWIEVEAKLTGSELAVWRPSTEEFTLENGNNEFKPKYINLIDFRVEVCKGTENQIKIYQDFQDENTVLIQFNSRMDLNDWVSAIFLSKFEYNSLNEAFTAVMLSLKGSKLADIHVLLSSKKRFAKYEWCNLRLPQISSKWLKVYVCIFPSDNKKKGRIEIYTSEKMTKKNLMVYIPNLTNAYNVYPEQANMIDVNSIMKLNGEIHVNKQYAHLFTHHTQSNNNDLVISSGAIRTFGRSESNSSLSSVAAGGPPVTPYHTHSKSLSVASTTSFFNNGPTPTPDDHHSKKLHRRTFSGASASSTSQSGTPEANSPKGSSFFKKNMSNFVTAEYLYLMPVSHPGVPAIETMIRNYFHIIDAYKLYGRPKKMISEKTDPGSLLFGLPSLPHYQYLSIDDVHNLAEQNINECIEENWTEFEWSRVFKEAISVKYKNPKKIYKGHGDIGKLYSNLDIDYDEIASP</sequence>
<accession>A3LNC0</accession>
<dbReference type="InParanoid" id="A3LNC0"/>
<feature type="non-terminal residue" evidence="3">
    <location>
        <position position="564"/>
    </location>
</feature>
<dbReference type="GeneID" id="4836637"/>
<reference evidence="3 4" key="1">
    <citation type="journal article" date="2007" name="Nat. Biotechnol.">
        <title>Genome sequence of the lignocellulose-bioconverting and xylose-fermenting yeast Pichia stipitis.</title>
        <authorList>
            <person name="Jeffries T.W."/>
            <person name="Grigoriev I.V."/>
            <person name="Grimwood J."/>
            <person name="Laplaza J.M."/>
            <person name="Aerts A."/>
            <person name="Salamov A."/>
            <person name="Schmutz J."/>
            <person name="Lindquist E."/>
            <person name="Dehal P."/>
            <person name="Shapiro H."/>
            <person name="Jin Y.S."/>
            <person name="Passoth V."/>
            <person name="Richardson P.M."/>
        </authorList>
    </citation>
    <scope>NUCLEOTIDE SEQUENCE [LARGE SCALE GENOMIC DNA]</scope>
    <source>
        <strain evidence="4">ATCC 58785 / CBS 6054 / NBRC 10063 / NRRL Y-11545</strain>
    </source>
</reference>
<proteinExistence type="predicted"/>
<dbReference type="KEGG" id="pic:PICST_55521"/>
<dbReference type="HOGENOM" id="CLU_017094_1_0_1"/>
<feature type="domain" description="Skg3/CAF120-like PH-like" evidence="2">
    <location>
        <begin position="431"/>
        <end position="485"/>
    </location>
</feature>
<feature type="compositionally biased region" description="Polar residues" evidence="1">
    <location>
        <begin position="1"/>
        <end position="12"/>
    </location>
</feature>
<keyword evidence="4" id="KW-1185">Reference proteome</keyword>
<dbReference type="eggNOG" id="ENOG502RYUU">
    <property type="taxonomic scope" value="Eukaryota"/>
</dbReference>
<feature type="domain" description="Skg3/CAF120-like PH-like" evidence="2">
    <location>
        <begin position="215"/>
        <end position="314"/>
    </location>
</feature>
<evidence type="ECO:0000256" key="1">
    <source>
        <dbReference type="SAM" id="MobiDB-lite"/>
    </source>
</evidence>